<organism evidence="7 8">
    <name type="scientific">Nocardiopsis ansamitocini</name>
    <dbReference type="NCBI Taxonomy" id="1670832"/>
    <lineage>
        <taxon>Bacteria</taxon>
        <taxon>Bacillati</taxon>
        <taxon>Actinomycetota</taxon>
        <taxon>Actinomycetes</taxon>
        <taxon>Streptosporangiales</taxon>
        <taxon>Nocardiopsidaceae</taxon>
        <taxon>Nocardiopsis</taxon>
    </lineage>
</organism>
<reference evidence="7" key="1">
    <citation type="submission" date="2023-02" db="EMBL/GenBank/DDBJ databases">
        <title>Nocardiopsis ansamitocini NBRC 112285.</title>
        <authorList>
            <person name="Ichikawa N."/>
            <person name="Sato H."/>
            <person name="Tonouchi N."/>
        </authorList>
    </citation>
    <scope>NUCLEOTIDE SEQUENCE</scope>
    <source>
        <strain evidence="7">NBRC 112285</strain>
    </source>
</reference>
<dbReference type="Pfam" id="PF03704">
    <property type="entry name" value="BTAD"/>
    <property type="match status" value="1"/>
</dbReference>
<proteinExistence type="inferred from homology"/>
<feature type="domain" description="OmpR/PhoB-type" evidence="6">
    <location>
        <begin position="1"/>
        <end position="97"/>
    </location>
</feature>
<comment type="similarity">
    <text evidence="1">Belongs to the AfsR/DnrI/RedD regulatory family.</text>
</comment>
<dbReference type="AlphaFoldDB" id="A0A9W6UIH4"/>
<comment type="caution">
    <text evidence="7">The sequence shown here is derived from an EMBL/GenBank/DDBJ whole genome shotgun (WGS) entry which is preliminary data.</text>
</comment>
<dbReference type="CDD" id="cd15831">
    <property type="entry name" value="BTAD"/>
    <property type="match status" value="1"/>
</dbReference>
<dbReference type="PANTHER" id="PTHR35807:SF1">
    <property type="entry name" value="TRANSCRIPTIONAL REGULATOR REDD"/>
    <property type="match status" value="1"/>
</dbReference>
<dbReference type="Gene3D" id="1.10.10.10">
    <property type="entry name" value="Winged helix-like DNA-binding domain superfamily/Winged helix DNA-binding domain"/>
    <property type="match status" value="1"/>
</dbReference>
<dbReference type="InterPro" id="IPR027417">
    <property type="entry name" value="P-loop_NTPase"/>
</dbReference>
<accession>A0A9W6UIH4</accession>
<sequence>MTDLSFGVLGQLTVQSAGTPIRIQGRKRRALLAALLLRANRTVPVAELIVRMWGPEATEDAYRGALQVHVVRLRALLGRQGAAVPILNGANGYRIELTENQLDLLQCRALLAAARTARAAGDLPGESDALVRALLLWRGPILDDVAFAAPRATDEDRPVEELLGAAERCAEVELLLGRYERVASAMAPLLASFPHREVLVERVMTALYRVGRQSEALEVYERTRAVLADRQGIDPGPALQRVFHAILRGEPTVVPRQRGIHEPFPLSRAIPAQLPPDIAHFTGRRAHLSAVELLAADQGHGVLLSGRPGSGCSALAVRWAHLAATRFPDGQLYVDLRGAGGVPKAPGEVLSGLLRALGTDTPPSADIDEGSALLRSVLASRRLLMVMDNAWSADQVRPLLPGTGSCAVVVTSRFWLADLIVRDGLMALEVDALTEAEAWELLIEVLGMQRVVAEPDAVALLFEVTERLPLPLRIAAAWLVTHPDSGVGSVVRRVMERCVGDPVERMRGALGGDPRFLLGERP</sequence>
<dbReference type="InterPro" id="IPR011990">
    <property type="entry name" value="TPR-like_helical_dom_sf"/>
</dbReference>
<dbReference type="RefSeq" id="WP_285758930.1">
    <property type="nucleotide sequence ID" value="NZ_BSQG01000003.1"/>
</dbReference>
<dbReference type="SUPFAM" id="SSF48452">
    <property type="entry name" value="TPR-like"/>
    <property type="match status" value="1"/>
</dbReference>
<evidence type="ECO:0000259" key="6">
    <source>
        <dbReference type="PROSITE" id="PS51755"/>
    </source>
</evidence>
<dbReference type="SMART" id="SM01043">
    <property type="entry name" value="BTAD"/>
    <property type="match status" value="1"/>
</dbReference>
<dbReference type="Proteomes" id="UP001165092">
    <property type="component" value="Unassembled WGS sequence"/>
</dbReference>
<keyword evidence="8" id="KW-1185">Reference proteome</keyword>
<dbReference type="GO" id="GO:0006355">
    <property type="term" value="P:regulation of DNA-templated transcription"/>
    <property type="evidence" value="ECO:0007669"/>
    <property type="project" value="InterPro"/>
</dbReference>
<dbReference type="Pfam" id="PF00486">
    <property type="entry name" value="Trans_reg_C"/>
    <property type="match status" value="1"/>
</dbReference>
<dbReference type="GO" id="GO:0043531">
    <property type="term" value="F:ADP binding"/>
    <property type="evidence" value="ECO:0007669"/>
    <property type="project" value="InterPro"/>
</dbReference>
<dbReference type="InterPro" id="IPR001867">
    <property type="entry name" value="OmpR/PhoB-type_DNA-bd"/>
</dbReference>
<evidence type="ECO:0000313" key="7">
    <source>
        <dbReference type="EMBL" id="GLU47704.1"/>
    </source>
</evidence>
<dbReference type="InterPro" id="IPR051677">
    <property type="entry name" value="AfsR-DnrI-RedD_regulator"/>
</dbReference>
<dbReference type="GO" id="GO:0000160">
    <property type="term" value="P:phosphorelay signal transduction system"/>
    <property type="evidence" value="ECO:0007669"/>
    <property type="project" value="InterPro"/>
</dbReference>
<dbReference type="Gene3D" id="3.40.50.300">
    <property type="entry name" value="P-loop containing nucleotide triphosphate hydrolases"/>
    <property type="match status" value="1"/>
</dbReference>
<dbReference type="GO" id="GO:0003677">
    <property type="term" value="F:DNA binding"/>
    <property type="evidence" value="ECO:0007669"/>
    <property type="project" value="UniProtKB-UniRule"/>
</dbReference>
<dbReference type="SUPFAM" id="SSF46894">
    <property type="entry name" value="C-terminal effector domain of the bipartite response regulators"/>
    <property type="match status" value="1"/>
</dbReference>
<gene>
    <name evidence="7" type="ORF">Nans01_20550</name>
</gene>
<name>A0A9W6UIH4_9ACTN</name>
<evidence type="ECO:0000256" key="4">
    <source>
        <dbReference type="ARBA" id="ARBA00023163"/>
    </source>
</evidence>
<evidence type="ECO:0000256" key="5">
    <source>
        <dbReference type="PROSITE-ProRule" id="PRU01091"/>
    </source>
</evidence>
<keyword evidence="3 5" id="KW-0238">DNA-binding</keyword>
<dbReference type="PANTHER" id="PTHR35807">
    <property type="entry name" value="TRANSCRIPTIONAL REGULATOR REDD-RELATED"/>
    <property type="match status" value="1"/>
</dbReference>
<dbReference type="InterPro" id="IPR036388">
    <property type="entry name" value="WH-like_DNA-bd_sf"/>
</dbReference>
<dbReference type="SUPFAM" id="SSF52540">
    <property type="entry name" value="P-loop containing nucleoside triphosphate hydrolases"/>
    <property type="match status" value="1"/>
</dbReference>
<dbReference type="InterPro" id="IPR016032">
    <property type="entry name" value="Sig_transdc_resp-reg_C-effctor"/>
</dbReference>
<dbReference type="EMBL" id="BSQG01000003">
    <property type="protein sequence ID" value="GLU47704.1"/>
    <property type="molecule type" value="Genomic_DNA"/>
</dbReference>
<protein>
    <recommendedName>
        <fullName evidence="6">OmpR/PhoB-type domain-containing protein</fullName>
    </recommendedName>
</protein>
<dbReference type="SMART" id="SM00862">
    <property type="entry name" value="Trans_reg_C"/>
    <property type="match status" value="1"/>
</dbReference>
<dbReference type="PROSITE" id="PS51755">
    <property type="entry name" value="OMPR_PHOB"/>
    <property type="match status" value="1"/>
</dbReference>
<dbReference type="Gene3D" id="1.25.40.10">
    <property type="entry name" value="Tetratricopeptide repeat domain"/>
    <property type="match status" value="1"/>
</dbReference>
<feature type="DNA-binding region" description="OmpR/PhoB-type" evidence="5">
    <location>
        <begin position="1"/>
        <end position="97"/>
    </location>
</feature>
<evidence type="ECO:0000256" key="2">
    <source>
        <dbReference type="ARBA" id="ARBA00023015"/>
    </source>
</evidence>
<keyword evidence="2" id="KW-0805">Transcription regulation</keyword>
<evidence type="ECO:0000256" key="1">
    <source>
        <dbReference type="ARBA" id="ARBA00005820"/>
    </source>
</evidence>
<dbReference type="InterPro" id="IPR005158">
    <property type="entry name" value="BTAD"/>
</dbReference>
<keyword evidence="4" id="KW-0804">Transcription</keyword>
<evidence type="ECO:0000256" key="3">
    <source>
        <dbReference type="ARBA" id="ARBA00023125"/>
    </source>
</evidence>
<evidence type="ECO:0000313" key="8">
    <source>
        <dbReference type="Proteomes" id="UP001165092"/>
    </source>
</evidence>